<evidence type="ECO:0000313" key="1">
    <source>
        <dbReference type="EMBL" id="RPF27152.1"/>
    </source>
</evidence>
<dbReference type="Proteomes" id="UP000280726">
    <property type="component" value="Unassembled WGS sequence"/>
</dbReference>
<keyword evidence="2" id="KW-1185">Reference proteome</keyword>
<accession>A0A3N4ZN80</accession>
<organism evidence="1 2">
    <name type="scientific">Georgenia muralis</name>
    <dbReference type="NCBI Taxonomy" id="154117"/>
    <lineage>
        <taxon>Bacteria</taxon>
        <taxon>Bacillati</taxon>
        <taxon>Actinomycetota</taxon>
        <taxon>Actinomycetes</taxon>
        <taxon>Micrococcales</taxon>
        <taxon>Bogoriellaceae</taxon>
        <taxon>Georgenia</taxon>
    </lineage>
</organism>
<proteinExistence type="predicted"/>
<name>A0A3N4ZN80_9MICO</name>
<reference evidence="1 2" key="1">
    <citation type="submission" date="2018-11" db="EMBL/GenBank/DDBJ databases">
        <title>Sequencing the genomes of 1000 actinobacteria strains.</title>
        <authorList>
            <person name="Klenk H.-P."/>
        </authorList>
    </citation>
    <scope>NUCLEOTIDE SEQUENCE [LARGE SCALE GENOMIC DNA]</scope>
    <source>
        <strain evidence="1 2">DSM 14418</strain>
    </source>
</reference>
<protein>
    <submittedName>
        <fullName evidence="1">Uncharacterized protein</fullName>
    </submittedName>
</protein>
<evidence type="ECO:0000313" key="2">
    <source>
        <dbReference type="Proteomes" id="UP000280726"/>
    </source>
</evidence>
<comment type="caution">
    <text evidence="1">The sequence shown here is derived from an EMBL/GenBank/DDBJ whole genome shotgun (WGS) entry which is preliminary data.</text>
</comment>
<sequence length="30" mass="3208">MAPLPAETLEEAVRGFLANIDPETGYLSDS</sequence>
<dbReference type="EMBL" id="RKRA01000001">
    <property type="protein sequence ID" value="RPF27152.1"/>
    <property type="molecule type" value="Genomic_DNA"/>
</dbReference>
<dbReference type="AlphaFoldDB" id="A0A3N4ZN80"/>
<gene>
    <name evidence="1" type="ORF">EDD32_1621</name>
</gene>